<dbReference type="RefSeq" id="WP_151970225.1">
    <property type="nucleotide sequence ID" value="NZ_AP019860.1"/>
</dbReference>
<name>A0A5S9IRC3_UABAM</name>
<evidence type="ECO:0000313" key="2">
    <source>
        <dbReference type="EMBL" id="BBM86151.1"/>
    </source>
</evidence>
<feature type="compositionally biased region" description="Polar residues" evidence="1">
    <location>
        <begin position="120"/>
        <end position="145"/>
    </location>
</feature>
<protein>
    <recommendedName>
        <fullName evidence="4">Lipoprotein</fullName>
    </recommendedName>
</protein>
<organism evidence="2 3">
    <name type="scientific">Uabimicrobium amorphum</name>
    <dbReference type="NCBI Taxonomy" id="2596890"/>
    <lineage>
        <taxon>Bacteria</taxon>
        <taxon>Pseudomonadati</taxon>
        <taxon>Planctomycetota</taxon>
        <taxon>Candidatus Uabimicrobiia</taxon>
        <taxon>Candidatus Uabimicrobiales</taxon>
        <taxon>Candidatus Uabimicrobiaceae</taxon>
        <taxon>Candidatus Uabimicrobium</taxon>
    </lineage>
</organism>
<evidence type="ECO:0000313" key="3">
    <source>
        <dbReference type="Proteomes" id="UP000326354"/>
    </source>
</evidence>
<dbReference type="EMBL" id="AP019860">
    <property type="protein sequence ID" value="BBM86151.1"/>
    <property type="molecule type" value="Genomic_DNA"/>
</dbReference>
<evidence type="ECO:0000256" key="1">
    <source>
        <dbReference type="SAM" id="MobiDB-lite"/>
    </source>
</evidence>
<sequence>MSGKNLLLFFTLCYFITGCSNDKYMNLSIVSTTQHHLENIELSEERSRSLGKIEGSDSRFWLTLLPLGFAPTPYEAIDDALSKTQGGYLRKVVVQRKSFHLLLFGWDTFQVFGQGYRFPSSDTPVSPASESSPTQENVSPTPSIQNEDEDEIILD</sequence>
<dbReference type="KEGG" id="uam:UABAM_04537"/>
<feature type="region of interest" description="Disordered" evidence="1">
    <location>
        <begin position="119"/>
        <end position="155"/>
    </location>
</feature>
<dbReference type="Proteomes" id="UP000326354">
    <property type="component" value="Chromosome"/>
</dbReference>
<reference evidence="2 3" key="1">
    <citation type="submission" date="2019-08" db="EMBL/GenBank/DDBJ databases">
        <title>Complete genome sequence of Candidatus Uab amorphum.</title>
        <authorList>
            <person name="Shiratori T."/>
            <person name="Suzuki S."/>
            <person name="Kakizawa Y."/>
            <person name="Ishida K."/>
        </authorList>
    </citation>
    <scope>NUCLEOTIDE SEQUENCE [LARGE SCALE GENOMIC DNA]</scope>
    <source>
        <strain evidence="2 3">SRT547</strain>
    </source>
</reference>
<proteinExistence type="predicted"/>
<keyword evidence="3" id="KW-1185">Reference proteome</keyword>
<accession>A0A5S9IRC3</accession>
<dbReference type="PROSITE" id="PS51257">
    <property type="entry name" value="PROKAR_LIPOPROTEIN"/>
    <property type="match status" value="1"/>
</dbReference>
<feature type="compositionally biased region" description="Acidic residues" evidence="1">
    <location>
        <begin position="146"/>
        <end position="155"/>
    </location>
</feature>
<gene>
    <name evidence="2" type="ORF">UABAM_04537</name>
</gene>
<evidence type="ECO:0008006" key="4">
    <source>
        <dbReference type="Google" id="ProtNLM"/>
    </source>
</evidence>
<dbReference type="AlphaFoldDB" id="A0A5S9IRC3"/>